<reference evidence="2" key="1">
    <citation type="submission" date="2021-02" db="EMBL/GenBank/DDBJ databases">
        <authorList>
            <person name="Nowell W R."/>
        </authorList>
    </citation>
    <scope>NUCLEOTIDE SEQUENCE</scope>
    <source>
        <strain evidence="2">Ploen Becks lab</strain>
    </source>
</reference>
<protein>
    <submittedName>
        <fullName evidence="2">Uncharacterized protein</fullName>
    </submittedName>
</protein>
<name>A0A813MJA7_9BILA</name>
<keyword evidence="1" id="KW-0812">Transmembrane</keyword>
<dbReference type="EMBL" id="CAJNOC010000188">
    <property type="protein sequence ID" value="CAF0724566.1"/>
    <property type="molecule type" value="Genomic_DNA"/>
</dbReference>
<gene>
    <name evidence="2" type="ORF">OXX778_LOCUS2425</name>
</gene>
<keyword evidence="3" id="KW-1185">Reference proteome</keyword>
<dbReference type="Proteomes" id="UP000663879">
    <property type="component" value="Unassembled WGS sequence"/>
</dbReference>
<feature type="transmembrane region" description="Helical" evidence="1">
    <location>
        <begin position="21"/>
        <end position="41"/>
    </location>
</feature>
<organism evidence="2 3">
    <name type="scientific">Brachionus calyciflorus</name>
    <dbReference type="NCBI Taxonomy" id="104777"/>
    <lineage>
        <taxon>Eukaryota</taxon>
        <taxon>Metazoa</taxon>
        <taxon>Spiralia</taxon>
        <taxon>Gnathifera</taxon>
        <taxon>Rotifera</taxon>
        <taxon>Eurotatoria</taxon>
        <taxon>Monogononta</taxon>
        <taxon>Pseudotrocha</taxon>
        <taxon>Ploima</taxon>
        <taxon>Brachionidae</taxon>
        <taxon>Brachionus</taxon>
    </lineage>
</organism>
<proteinExistence type="predicted"/>
<keyword evidence="1" id="KW-1133">Transmembrane helix</keyword>
<accession>A0A813MJA7</accession>
<comment type="caution">
    <text evidence="2">The sequence shown here is derived from an EMBL/GenBank/DDBJ whole genome shotgun (WGS) entry which is preliminary data.</text>
</comment>
<evidence type="ECO:0000313" key="2">
    <source>
        <dbReference type="EMBL" id="CAF0724566.1"/>
    </source>
</evidence>
<sequence>MKFKLEILSGFDKFFNNQKKTVKVGILAAGGVAVGTTVVLVAPASSLAVAAGVSALSLKGAYNEYKHKKQQENSSIDERFESECQIAIKEADVLDQIGCDENCNQVKIMGQNERRAPQEQEK</sequence>
<evidence type="ECO:0000256" key="1">
    <source>
        <dbReference type="SAM" id="Phobius"/>
    </source>
</evidence>
<dbReference type="AlphaFoldDB" id="A0A813MJA7"/>
<keyword evidence="1" id="KW-0472">Membrane</keyword>
<evidence type="ECO:0000313" key="3">
    <source>
        <dbReference type="Proteomes" id="UP000663879"/>
    </source>
</evidence>